<dbReference type="AlphaFoldDB" id="E8X597"/>
<dbReference type="RefSeq" id="WP_013579684.1">
    <property type="nucleotide sequence ID" value="NC_015064.1"/>
</dbReference>
<dbReference type="GO" id="GO:0009253">
    <property type="term" value="P:peptidoglycan catabolic process"/>
    <property type="evidence" value="ECO:0007669"/>
    <property type="project" value="InterPro"/>
</dbReference>
<dbReference type="CDD" id="cd02696">
    <property type="entry name" value="MurNAc-LAA"/>
    <property type="match status" value="1"/>
</dbReference>
<evidence type="ECO:0000313" key="7">
    <source>
        <dbReference type="EMBL" id="ADW68361.1"/>
    </source>
</evidence>
<dbReference type="Proteomes" id="UP000000343">
    <property type="component" value="Chromosome"/>
</dbReference>
<dbReference type="eggNOG" id="COG0860">
    <property type="taxonomic scope" value="Bacteria"/>
</dbReference>
<keyword evidence="3 7" id="KW-0378">Hydrolase</keyword>
<proteinExistence type="predicted"/>
<dbReference type="EMBL" id="CP002480">
    <property type="protein sequence ID" value="ADW68361.1"/>
    <property type="molecule type" value="Genomic_DNA"/>
</dbReference>
<evidence type="ECO:0000256" key="2">
    <source>
        <dbReference type="ARBA" id="ARBA00011901"/>
    </source>
</evidence>
<gene>
    <name evidence="7" type="ordered locus">AciX9_1299</name>
</gene>
<evidence type="ECO:0000256" key="4">
    <source>
        <dbReference type="SAM" id="MobiDB-lite"/>
    </source>
</evidence>
<name>E8X597_GRATM</name>
<dbReference type="Gene3D" id="3.40.630.40">
    <property type="entry name" value="Zn-dependent exopeptidases"/>
    <property type="match status" value="1"/>
</dbReference>
<evidence type="ECO:0000256" key="3">
    <source>
        <dbReference type="ARBA" id="ARBA00022801"/>
    </source>
</evidence>
<dbReference type="PaxDb" id="1198114-AciX9_1299"/>
<evidence type="ECO:0000259" key="6">
    <source>
        <dbReference type="Pfam" id="PF01520"/>
    </source>
</evidence>
<dbReference type="GO" id="GO:0030288">
    <property type="term" value="C:outer membrane-bounded periplasmic space"/>
    <property type="evidence" value="ECO:0007669"/>
    <property type="project" value="TreeGrafter"/>
</dbReference>
<dbReference type="InterPro" id="IPR050695">
    <property type="entry name" value="N-acetylmuramoyl_amidase_3"/>
</dbReference>
<dbReference type="OrthoDB" id="9806267at2"/>
<keyword evidence="5" id="KW-0732">Signal</keyword>
<evidence type="ECO:0000313" key="8">
    <source>
        <dbReference type="Proteomes" id="UP000000343"/>
    </source>
</evidence>
<feature type="region of interest" description="Disordered" evidence="4">
    <location>
        <begin position="19"/>
        <end position="66"/>
    </location>
</feature>
<comment type="catalytic activity">
    <reaction evidence="1">
        <text>Hydrolyzes the link between N-acetylmuramoyl residues and L-amino acid residues in certain cell-wall glycopeptides.</text>
        <dbReference type="EC" id="3.5.1.28"/>
    </reaction>
</comment>
<dbReference type="GO" id="GO:0008745">
    <property type="term" value="F:N-acetylmuramoyl-L-alanine amidase activity"/>
    <property type="evidence" value="ECO:0007669"/>
    <property type="project" value="UniProtKB-EC"/>
</dbReference>
<feature type="compositionally biased region" description="Pro residues" evidence="4">
    <location>
        <begin position="105"/>
        <end position="125"/>
    </location>
</feature>
<dbReference type="HOGENOM" id="CLU_071603_0_0_0"/>
<evidence type="ECO:0000256" key="1">
    <source>
        <dbReference type="ARBA" id="ARBA00001561"/>
    </source>
</evidence>
<dbReference type="SUPFAM" id="SSF53187">
    <property type="entry name" value="Zn-dependent exopeptidases"/>
    <property type="match status" value="1"/>
</dbReference>
<evidence type="ECO:0000256" key="5">
    <source>
        <dbReference type="SAM" id="SignalP"/>
    </source>
</evidence>
<dbReference type="Pfam" id="PF01520">
    <property type="entry name" value="Amidase_3"/>
    <property type="match status" value="1"/>
</dbReference>
<accession>E8X597</accession>
<dbReference type="PANTHER" id="PTHR30404:SF0">
    <property type="entry name" value="N-ACETYLMURAMOYL-L-ALANINE AMIDASE AMIC"/>
    <property type="match status" value="1"/>
</dbReference>
<reference evidence="8" key="1">
    <citation type="submission" date="2011-01" db="EMBL/GenBank/DDBJ databases">
        <title>Complete sequence of chromosome of Acidobacterium sp. MP5ACTX9.</title>
        <authorList>
            <consortium name="US DOE Joint Genome Institute"/>
            <person name="Lucas S."/>
            <person name="Copeland A."/>
            <person name="Lapidus A."/>
            <person name="Cheng J.-F."/>
            <person name="Goodwin L."/>
            <person name="Pitluck S."/>
            <person name="Teshima H."/>
            <person name="Detter J.C."/>
            <person name="Han C."/>
            <person name="Tapia R."/>
            <person name="Land M."/>
            <person name="Hauser L."/>
            <person name="Kyrpides N."/>
            <person name="Ivanova N."/>
            <person name="Ovchinnikova G."/>
            <person name="Pagani I."/>
            <person name="Rawat S.R."/>
            <person name="Mannisto M."/>
            <person name="Haggblom M.M."/>
            <person name="Woyke T."/>
        </authorList>
    </citation>
    <scope>NUCLEOTIDE SEQUENCE [LARGE SCALE GENOMIC DNA]</scope>
    <source>
        <strain evidence="8">MP5ACTX9</strain>
    </source>
</reference>
<keyword evidence="8" id="KW-1185">Reference proteome</keyword>
<dbReference type="InterPro" id="IPR002508">
    <property type="entry name" value="MurNAc-LAA_cat"/>
</dbReference>
<protein>
    <recommendedName>
        <fullName evidence="2">N-acetylmuramoyl-L-alanine amidase</fullName>
        <ecNumber evidence="2">3.5.1.28</ecNumber>
    </recommendedName>
</protein>
<dbReference type="PANTHER" id="PTHR30404">
    <property type="entry name" value="N-ACETYLMURAMOYL-L-ALANINE AMIDASE"/>
    <property type="match status" value="1"/>
</dbReference>
<dbReference type="KEGG" id="acm:AciX9_1299"/>
<feature type="chain" id="PRO_5003230239" description="N-acetylmuramoyl-L-alanine amidase" evidence="5">
    <location>
        <begin position="21"/>
        <end position="339"/>
    </location>
</feature>
<feature type="region of interest" description="Disordered" evidence="4">
    <location>
        <begin position="279"/>
        <end position="309"/>
    </location>
</feature>
<organism evidence="8">
    <name type="scientific">Granulicella tundricola (strain ATCC BAA-1859 / DSM 23138 / MP5ACTX9)</name>
    <dbReference type="NCBI Taxonomy" id="1198114"/>
    <lineage>
        <taxon>Bacteria</taxon>
        <taxon>Pseudomonadati</taxon>
        <taxon>Acidobacteriota</taxon>
        <taxon>Terriglobia</taxon>
        <taxon>Terriglobales</taxon>
        <taxon>Acidobacteriaceae</taxon>
        <taxon>Granulicella</taxon>
    </lineage>
</organism>
<feature type="compositionally biased region" description="Low complexity" evidence="4">
    <location>
        <begin position="19"/>
        <end position="29"/>
    </location>
</feature>
<sequence length="339" mass="35068">MIPFRIAVLLLAASSVQASAQTDAPAATPTPKPHKRAAKPYQPSFNPTLILLDPAHGNQDSGATLGPNLKEKDLNLAFAQRLRGLLQAKGFTVQLTREADAPAPAAAPPADPDNPTPPPPPPPQLTPDQRAEQANRLHPGACLLIHTTPAGHGVHLFLSALTAPNTQAEPRQVLLWDTAQAPALAHSTTLSGRLAETLTAQSIPLVTGRVSVKPIDSMSCPAVTLEIAPLAEKGGKTTPVQDQAYQQKVAAAIAEGLGNWRTDAEAILQAEAAEAARAAAALNPAKPEPAKPAAKPKPAKPVVTPGHLIPGQIAPLPKIPQIVAPTTKRPAAPAPGVPQ</sequence>
<feature type="domain" description="MurNAc-LAA" evidence="6">
    <location>
        <begin position="50"/>
        <end position="258"/>
    </location>
</feature>
<feature type="signal peptide" evidence="5">
    <location>
        <begin position="1"/>
        <end position="20"/>
    </location>
</feature>
<feature type="region of interest" description="Disordered" evidence="4">
    <location>
        <begin position="98"/>
        <end position="132"/>
    </location>
</feature>
<dbReference type="STRING" id="1198114.AciX9_1299"/>
<dbReference type="EC" id="3.5.1.28" evidence="2"/>